<dbReference type="Proteomes" id="UP001187221">
    <property type="component" value="Unassembled WGS sequence"/>
</dbReference>
<comment type="caution">
    <text evidence="2">The sequence shown here is derived from an EMBL/GenBank/DDBJ whole genome shotgun (WGS) entry which is preliminary data.</text>
</comment>
<name>A0ABQ6PAR5_9SPHN</name>
<accession>A0ABQ6PAR5</accession>
<protein>
    <submittedName>
        <fullName evidence="2">Uncharacterized protein</fullName>
    </submittedName>
</protein>
<reference evidence="2 3" key="1">
    <citation type="submission" date="2023-06" db="EMBL/GenBank/DDBJ databases">
        <title>Draft genome sequence of Novosphingobium sp. strain IK01.</title>
        <authorList>
            <person name="Hatamoto M."/>
            <person name="Ikarashi T."/>
            <person name="Yamaguchi T."/>
        </authorList>
    </citation>
    <scope>NUCLEOTIDE SEQUENCE [LARGE SCALE GENOMIC DNA]</scope>
    <source>
        <strain evidence="2 3">IK01</strain>
    </source>
</reference>
<evidence type="ECO:0000256" key="1">
    <source>
        <dbReference type="SAM" id="MobiDB-lite"/>
    </source>
</evidence>
<gene>
    <name evidence="2" type="ORF">NUTIK01_30950</name>
</gene>
<evidence type="ECO:0000313" key="2">
    <source>
        <dbReference type="EMBL" id="GMM62318.1"/>
    </source>
</evidence>
<sequence length="164" mass="17608">MTAPAPAPAKEPRRVWHGIESPEPPVAAADYAAIRAMAERMLEARRKRFPQLIAAGRMEAGDAAAQIAVFEALAAEWRWMATGTGAPADHAMLPAITAALDTSIATIAEIAMEDGGLSMDLAAQAEWVIAMAWHLEPGRRTRAARAQTFLWRQLIAATPASLSR</sequence>
<dbReference type="EMBL" id="BTFW01000001">
    <property type="protein sequence ID" value="GMM62318.1"/>
    <property type="molecule type" value="Genomic_DNA"/>
</dbReference>
<organism evidence="2 3">
    <name type="scientific">Novosphingobium pituita</name>
    <dbReference type="NCBI Taxonomy" id="3056842"/>
    <lineage>
        <taxon>Bacteria</taxon>
        <taxon>Pseudomonadati</taxon>
        <taxon>Pseudomonadota</taxon>
        <taxon>Alphaproteobacteria</taxon>
        <taxon>Sphingomonadales</taxon>
        <taxon>Sphingomonadaceae</taxon>
        <taxon>Novosphingobium</taxon>
    </lineage>
</organism>
<evidence type="ECO:0000313" key="3">
    <source>
        <dbReference type="Proteomes" id="UP001187221"/>
    </source>
</evidence>
<proteinExistence type="predicted"/>
<feature type="region of interest" description="Disordered" evidence="1">
    <location>
        <begin position="1"/>
        <end position="21"/>
    </location>
</feature>
<keyword evidence="3" id="KW-1185">Reference proteome</keyword>
<dbReference type="RefSeq" id="WP_317975916.1">
    <property type="nucleotide sequence ID" value="NZ_BTFW01000001.1"/>
</dbReference>